<dbReference type="InterPro" id="IPR000524">
    <property type="entry name" value="Tscrpt_reg_HTH_GntR"/>
</dbReference>
<keyword evidence="6" id="KW-1185">Reference proteome</keyword>
<dbReference type="Gene3D" id="1.20.120.530">
    <property type="entry name" value="GntR ligand-binding domain-like"/>
    <property type="match status" value="1"/>
</dbReference>
<evidence type="ECO:0000256" key="2">
    <source>
        <dbReference type="ARBA" id="ARBA00023125"/>
    </source>
</evidence>
<dbReference type="AlphaFoldDB" id="A0A2S9IZK5"/>
<keyword evidence="3" id="KW-0804">Transcription</keyword>
<dbReference type="InterPro" id="IPR036388">
    <property type="entry name" value="WH-like_DNA-bd_sf"/>
</dbReference>
<evidence type="ECO:0000313" key="5">
    <source>
        <dbReference type="EMBL" id="PRD45962.1"/>
    </source>
</evidence>
<evidence type="ECO:0000256" key="1">
    <source>
        <dbReference type="ARBA" id="ARBA00023015"/>
    </source>
</evidence>
<dbReference type="Pfam" id="PF00392">
    <property type="entry name" value="GntR"/>
    <property type="match status" value="1"/>
</dbReference>
<dbReference type="GO" id="GO:0003700">
    <property type="term" value="F:DNA-binding transcription factor activity"/>
    <property type="evidence" value="ECO:0007669"/>
    <property type="project" value="InterPro"/>
</dbReference>
<sequence length="237" mass="26030">MATAVHKRLRDDILALTLKPGTVVSEKELSVAYGIGRTPVREALLRLSDEGLVEIVPKSGTRVTRIPAHRLPEAILVRKSLEDITTRSAAERASVSDLMSLRMLIQRQTEAAERADEEAFHAADEAFHAEIARAAGYPGIWSLVQQVKTQLDRYRRLTLPQEGRMTRVQDDHAAILAGLEARDADAAAAAMAAHIDQLRLDIAAIRDSYPDYFADEGDFDGRWPQGAPGGGPREAMK</sequence>
<evidence type="ECO:0000313" key="6">
    <source>
        <dbReference type="Proteomes" id="UP000239434"/>
    </source>
</evidence>
<evidence type="ECO:0000256" key="3">
    <source>
        <dbReference type="ARBA" id="ARBA00023163"/>
    </source>
</evidence>
<keyword evidence="2" id="KW-0238">DNA-binding</keyword>
<dbReference type="EMBL" id="PVBR01000001">
    <property type="protein sequence ID" value="PRD45962.1"/>
    <property type="molecule type" value="Genomic_DNA"/>
</dbReference>
<dbReference type="PANTHER" id="PTHR43537:SF45">
    <property type="entry name" value="GNTR FAMILY REGULATORY PROTEIN"/>
    <property type="match status" value="1"/>
</dbReference>
<organism evidence="5 6">
    <name type="scientific">Phyllobacterium phragmitis</name>
    <dbReference type="NCBI Taxonomy" id="2670329"/>
    <lineage>
        <taxon>Bacteria</taxon>
        <taxon>Pseudomonadati</taxon>
        <taxon>Pseudomonadota</taxon>
        <taxon>Alphaproteobacteria</taxon>
        <taxon>Hyphomicrobiales</taxon>
        <taxon>Phyllobacteriaceae</taxon>
        <taxon>Phyllobacterium</taxon>
    </lineage>
</organism>
<dbReference type="SMART" id="SM00345">
    <property type="entry name" value="HTH_GNTR"/>
    <property type="match status" value="1"/>
</dbReference>
<dbReference type="SMART" id="SM00895">
    <property type="entry name" value="FCD"/>
    <property type="match status" value="1"/>
</dbReference>
<dbReference type="CDD" id="cd07377">
    <property type="entry name" value="WHTH_GntR"/>
    <property type="match status" value="1"/>
</dbReference>
<keyword evidence="1" id="KW-0805">Transcription regulation</keyword>
<dbReference type="Proteomes" id="UP000239434">
    <property type="component" value="Unassembled WGS sequence"/>
</dbReference>
<protein>
    <submittedName>
        <fullName evidence="5">GntR family transcriptional regulator</fullName>
    </submittedName>
</protein>
<dbReference type="Gene3D" id="1.10.10.10">
    <property type="entry name" value="Winged helix-like DNA-binding domain superfamily/Winged helix DNA-binding domain"/>
    <property type="match status" value="1"/>
</dbReference>
<reference evidence="5 6" key="1">
    <citation type="submission" date="2018-02" db="EMBL/GenBank/DDBJ databases">
        <title>The draft genome of Phyllobacterium sp. 1N-3.</title>
        <authorList>
            <person name="Liu L."/>
            <person name="Li L."/>
            <person name="Zhang X."/>
            <person name="Wang T."/>
            <person name="Liang L."/>
        </authorList>
    </citation>
    <scope>NUCLEOTIDE SEQUENCE [LARGE SCALE GENOMIC DNA]</scope>
    <source>
        <strain evidence="5 6">1N-3</strain>
    </source>
</reference>
<name>A0A2S9IZK5_9HYPH</name>
<dbReference type="Pfam" id="PF07729">
    <property type="entry name" value="FCD"/>
    <property type="match status" value="1"/>
</dbReference>
<dbReference type="GO" id="GO:0003677">
    <property type="term" value="F:DNA binding"/>
    <property type="evidence" value="ECO:0007669"/>
    <property type="project" value="UniProtKB-KW"/>
</dbReference>
<dbReference type="PRINTS" id="PR00035">
    <property type="entry name" value="HTHGNTR"/>
</dbReference>
<dbReference type="InterPro" id="IPR008920">
    <property type="entry name" value="TF_FadR/GntR_C"/>
</dbReference>
<feature type="domain" description="HTH gntR-type" evidence="4">
    <location>
        <begin position="1"/>
        <end position="66"/>
    </location>
</feature>
<gene>
    <name evidence="5" type="ORF">C5748_00060</name>
</gene>
<dbReference type="SUPFAM" id="SSF48008">
    <property type="entry name" value="GntR ligand-binding domain-like"/>
    <property type="match status" value="1"/>
</dbReference>
<dbReference type="PROSITE" id="PS50949">
    <property type="entry name" value="HTH_GNTR"/>
    <property type="match status" value="1"/>
</dbReference>
<evidence type="ECO:0000259" key="4">
    <source>
        <dbReference type="PROSITE" id="PS50949"/>
    </source>
</evidence>
<comment type="caution">
    <text evidence="5">The sequence shown here is derived from an EMBL/GenBank/DDBJ whole genome shotgun (WGS) entry which is preliminary data.</text>
</comment>
<accession>A0A2S9IZK5</accession>
<dbReference type="SUPFAM" id="SSF46785">
    <property type="entry name" value="Winged helix' DNA-binding domain"/>
    <property type="match status" value="1"/>
</dbReference>
<proteinExistence type="predicted"/>
<dbReference type="InterPro" id="IPR011711">
    <property type="entry name" value="GntR_C"/>
</dbReference>
<dbReference type="PANTHER" id="PTHR43537">
    <property type="entry name" value="TRANSCRIPTIONAL REGULATOR, GNTR FAMILY"/>
    <property type="match status" value="1"/>
</dbReference>
<dbReference type="InterPro" id="IPR036390">
    <property type="entry name" value="WH_DNA-bd_sf"/>
</dbReference>